<name>A0A3B0CCB4_9BACL</name>
<dbReference type="InterPro" id="IPR009097">
    <property type="entry name" value="Cyclic_Pdiesterase"/>
</dbReference>
<evidence type="ECO:0000313" key="1">
    <source>
        <dbReference type="EMBL" id="RKN83772.1"/>
    </source>
</evidence>
<dbReference type="OrthoDB" id="2568302at2"/>
<dbReference type="AlphaFoldDB" id="A0A3B0CCB4"/>
<gene>
    <name evidence="1" type="ORF">D7M11_16380</name>
</gene>
<dbReference type="RefSeq" id="WP_120748316.1">
    <property type="nucleotide sequence ID" value="NZ_RBAH01000011.1"/>
</dbReference>
<dbReference type="Gene3D" id="3.90.1140.10">
    <property type="entry name" value="Cyclic phosphodiesterase"/>
    <property type="match status" value="1"/>
</dbReference>
<keyword evidence="2" id="KW-1185">Reference proteome</keyword>
<dbReference type="SUPFAM" id="SSF55144">
    <property type="entry name" value="LigT-like"/>
    <property type="match status" value="1"/>
</dbReference>
<organism evidence="1 2">
    <name type="scientific">Paenibacillus ginsengarvi</name>
    <dbReference type="NCBI Taxonomy" id="400777"/>
    <lineage>
        <taxon>Bacteria</taxon>
        <taxon>Bacillati</taxon>
        <taxon>Bacillota</taxon>
        <taxon>Bacilli</taxon>
        <taxon>Bacillales</taxon>
        <taxon>Paenibacillaceae</taxon>
        <taxon>Paenibacillus</taxon>
    </lineage>
</organism>
<evidence type="ECO:0008006" key="3">
    <source>
        <dbReference type="Google" id="ProtNLM"/>
    </source>
</evidence>
<comment type="caution">
    <text evidence="1">The sequence shown here is derived from an EMBL/GenBank/DDBJ whole genome shotgun (WGS) entry which is preliminary data.</text>
</comment>
<dbReference type="EMBL" id="RBAH01000011">
    <property type="protein sequence ID" value="RKN83772.1"/>
    <property type="molecule type" value="Genomic_DNA"/>
</dbReference>
<proteinExistence type="predicted"/>
<protein>
    <recommendedName>
        <fullName evidence="3">DUF1868 domain-containing protein</fullName>
    </recommendedName>
</protein>
<sequence>MTIVTNSKVHSFVPVWAPFKGFSLLFDNPGDSYSRLSGFAGLEKMDSRREESALAFYRKLNEITGQMERELIGDYLYCPLPPNSYHVTVWDGINDYNVGRLNEEERAEACRLLQEMPASFHADHKVLQDSGGKPIGMETEPIRFAYDRCEKWNHSSIVALLKPANERSEVALRGLEMKREELNRRFEERFGIVSASKKYRPHVSLGYLANKTIGEQAEDAVLRLNGKLADGMAGTTIRFPGISLYGMTDMETFFRWKKD</sequence>
<reference evidence="1 2" key="1">
    <citation type="journal article" date="2007" name="Int. J. Syst. Evol. Microbiol.">
        <title>Paenibacillus ginsengarvi sp. nov., isolated from soil from ginseng cultivation.</title>
        <authorList>
            <person name="Yoon M.H."/>
            <person name="Ten L.N."/>
            <person name="Im W.T."/>
        </authorList>
    </citation>
    <scope>NUCLEOTIDE SEQUENCE [LARGE SCALE GENOMIC DNA]</scope>
    <source>
        <strain evidence="1 2">KCTC 13059</strain>
    </source>
</reference>
<evidence type="ECO:0000313" key="2">
    <source>
        <dbReference type="Proteomes" id="UP000282311"/>
    </source>
</evidence>
<accession>A0A3B0CCB4</accession>
<dbReference type="Proteomes" id="UP000282311">
    <property type="component" value="Unassembled WGS sequence"/>
</dbReference>